<keyword evidence="9" id="KW-0234">DNA repair</keyword>
<evidence type="ECO:0000256" key="5">
    <source>
        <dbReference type="ARBA" id="ARBA00022763"/>
    </source>
</evidence>
<evidence type="ECO:0000256" key="2">
    <source>
        <dbReference type="ARBA" id="ARBA00009240"/>
    </source>
</evidence>
<dbReference type="InterPro" id="IPR049431">
    <property type="entry name" value="UVSSA_C"/>
</dbReference>
<evidence type="ECO:0000256" key="3">
    <source>
        <dbReference type="ARBA" id="ARBA00022454"/>
    </source>
</evidence>
<accession>A0A7N0T468</accession>
<keyword evidence="8" id="KW-0175">Coiled coil</keyword>
<dbReference type="Pfam" id="PF20867">
    <property type="entry name" value="UVSSA_N"/>
    <property type="match status" value="1"/>
</dbReference>
<dbReference type="SUPFAM" id="SSF48464">
    <property type="entry name" value="ENTH/VHS domain"/>
    <property type="match status" value="1"/>
</dbReference>
<dbReference type="Proteomes" id="UP000594263">
    <property type="component" value="Unplaced"/>
</dbReference>
<comment type="subcellular location">
    <subcellularLocation>
        <location evidence="1">Chromosome</location>
    </subcellularLocation>
</comment>
<name>A0A7N0T468_KALFE</name>
<evidence type="ECO:0000256" key="4">
    <source>
        <dbReference type="ARBA" id="ARBA00022723"/>
    </source>
</evidence>
<evidence type="ECO:0000313" key="12">
    <source>
        <dbReference type="EnsemblPlants" id="Kaladp0022s0022.1.v1.1"/>
    </source>
</evidence>
<dbReference type="AlphaFoldDB" id="A0A7N0T468"/>
<evidence type="ECO:0000259" key="11">
    <source>
        <dbReference type="Pfam" id="PF09740"/>
    </source>
</evidence>
<protein>
    <recommendedName>
        <fullName evidence="11">UV-stimulated scaffold protein A C-terminal domain-containing protein</fullName>
    </recommendedName>
</protein>
<dbReference type="InterPro" id="IPR049408">
    <property type="entry name" value="UVSSA_N_a-solenoid_rpt"/>
</dbReference>
<dbReference type="PANTHER" id="PTHR28670:SF1">
    <property type="entry name" value="UV-STIMULATED SCAFFOLD PROTEIN A"/>
    <property type="match status" value="1"/>
</dbReference>
<keyword evidence="7" id="KW-0862">Zinc</keyword>
<evidence type="ECO:0000256" key="10">
    <source>
        <dbReference type="SAM" id="MobiDB-lite"/>
    </source>
</evidence>
<keyword evidence="5" id="KW-0227">DNA damage</keyword>
<evidence type="ECO:0000256" key="1">
    <source>
        <dbReference type="ARBA" id="ARBA00004286"/>
    </source>
</evidence>
<dbReference type="PANTHER" id="PTHR28670">
    <property type="entry name" value="UV-STIMULATED SCAFFOLD PROTEIN A"/>
    <property type="match status" value="1"/>
</dbReference>
<dbReference type="OMA" id="EEHAEMR"/>
<comment type="similarity">
    <text evidence="2">Belongs to the UVSSA family.</text>
</comment>
<dbReference type="GO" id="GO:0009411">
    <property type="term" value="P:response to UV"/>
    <property type="evidence" value="ECO:0007669"/>
    <property type="project" value="InterPro"/>
</dbReference>
<dbReference type="InterPro" id="IPR008942">
    <property type="entry name" value="ENTH_VHS"/>
</dbReference>
<feature type="domain" description="UV-stimulated scaffold protein A C-terminal" evidence="11">
    <location>
        <begin position="420"/>
        <end position="520"/>
    </location>
</feature>
<evidence type="ECO:0000313" key="13">
    <source>
        <dbReference type="Proteomes" id="UP000594263"/>
    </source>
</evidence>
<keyword evidence="4" id="KW-0479">Metal-binding</keyword>
<evidence type="ECO:0000256" key="7">
    <source>
        <dbReference type="ARBA" id="ARBA00022833"/>
    </source>
</evidence>
<dbReference type="GO" id="GO:0008270">
    <property type="term" value="F:zinc ion binding"/>
    <property type="evidence" value="ECO:0007669"/>
    <property type="project" value="UniProtKB-KW"/>
</dbReference>
<dbReference type="InterPro" id="IPR018610">
    <property type="entry name" value="UVSSA"/>
</dbReference>
<dbReference type="Gramene" id="Kaladp0022s0022.1.v1.1">
    <property type="protein sequence ID" value="Kaladp0022s0022.1.v1.1"/>
    <property type="gene ID" value="Kaladp0022s0022.v1.1"/>
</dbReference>
<dbReference type="GO" id="GO:0005694">
    <property type="term" value="C:chromosome"/>
    <property type="evidence" value="ECO:0007669"/>
    <property type="project" value="UniProtKB-SubCell"/>
</dbReference>
<evidence type="ECO:0000256" key="8">
    <source>
        <dbReference type="ARBA" id="ARBA00023054"/>
    </source>
</evidence>
<feature type="region of interest" description="Disordered" evidence="10">
    <location>
        <begin position="613"/>
        <end position="635"/>
    </location>
</feature>
<evidence type="ECO:0000256" key="9">
    <source>
        <dbReference type="ARBA" id="ARBA00023204"/>
    </source>
</evidence>
<dbReference type="EnsemblPlants" id="Kaladp0022s0022.1.v1.1">
    <property type="protein sequence ID" value="Kaladp0022s0022.1.v1.1"/>
    <property type="gene ID" value="Kaladp0022s0022.v1.1"/>
</dbReference>
<reference evidence="12" key="1">
    <citation type="submission" date="2021-01" db="UniProtKB">
        <authorList>
            <consortium name="EnsemblPlants"/>
        </authorList>
    </citation>
    <scope>IDENTIFICATION</scope>
</reference>
<keyword evidence="6" id="KW-0863">Zinc-finger</keyword>
<dbReference type="Pfam" id="PF09740">
    <property type="entry name" value="DUF2043"/>
    <property type="match status" value="1"/>
</dbReference>
<sequence>MELSNSQEKGGHLVSLGIRSTEKKRMEEREREGGGKIRALIEKATGTPAPEVDARFLKAIKYVVRYSDSELQLAAKTLMDLMKTNNSEVRYLSLLIIDELFMRSKLFRSIIVASLDRLLSLSIGFRGVLPAPEAGAAKLRSKGIEFLEKWNIAYGLHYRQIRLGFDYLKNTLRYQFPNIQANAERMERERIEREMRTKEILRKKYEQLKTDFPSIKKDIQNTIDEIGECLEILRVEQNSVPSEQLDDEDEEVEFRASGLLQLRLEALKEGEKIHENNDNKVVADALRESYRVLVTRHLASVQKWTSMLVRVEVTDDRCRETMLKEFIDIRNLILSTQKKCEKSGCSLSDTVYHEEGEILWEEGGTEAVDDRASGKKPVKNVEVNDGIRSKHEAPSSSKMSKESRDIECNLDPVKQKLLAEAPVIKLGSFHNWSSNDDVMANYRGLDLQSHWGRVDQDAVIPAHRIAELNFLATVYEEEPVEIQPCRAPLKKGGLCPRRDLKICPFHGPIIPRDSEGKPTNTIRFPDDMPGHQTSELDDKSFDSKNEIVEQLAKQAIKNVRHRAEEEMKNKKAIKRAKLLKVREHNKAVLREAALASTSSSAFIGEDLEMANGGNSASENNGQSIASIQRSKTPTKARIADKLRNLRSRNATVNCHKLRMHQ</sequence>
<feature type="compositionally biased region" description="Basic and acidic residues" evidence="10">
    <location>
        <begin position="20"/>
        <end position="33"/>
    </location>
</feature>
<evidence type="ECO:0000256" key="6">
    <source>
        <dbReference type="ARBA" id="ARBA00022771"/>
    </source>
</evidence>
<dbReference type="GO" id="GO:0000993">
    <property type="term" value="F:RNA polymerase II complex binding"/>
    <property type="evidence" value="ECO:0007669"/>
    <property type="project" value="TreeGrafter"/>
</dbReference>
<proteinExistence type="inferred from homology"/>
<keyword evidence="13" id="KW-1185">Reference proteome</keyword>
<dbReference type="GO" id="GO:0006283">
    <property type="term" value="P:transcription-coupled nucleotide-excision repair"/>
    <property type="evidence" value="ECO:0007669"/>
    <property type="project" value="TreeGrafter"/>
</dbReference>
<keyword evidence="3" id="KW-0158">Chromosome</keyword>
<feature type="compositionally biased region" description="Polar residues" evidence="10">
    <location>
        <begin position="622"/>
        <end position="633"/>
    </location>
</feature>
<feature type="region of interest" description="Disordered" evidence="10">
    <location>
        <begin position="1"/>
        <end position="33"/>
    </location>
</feature>
<organism evidence="12 13">
    <name type="scientific">Kalanchoe fedtschenkoi</name>
    <name type="common">Lavender scallops</name>
    <name type="synonym">South American air plant</name>
    <dbReference type="NCBI Taxonomy" id="63787"/>
    <lineage>
        <taxon>Eukaryota</taxon>
        <taxon>Viridiplantae</taxon>
        <taxon>Streptophyta</taxon>
        <taxon>Embryophyta</taxon>
        <taxon>Tracheophyta</taxon>
        <taxon>Spermatophyta</taxon>
        <taxon>Magnoliopsida</taxon>
        <taxon>eudicotyledons</taxon>
        <taxon>Gunneridae</taxon>
        <taxon>Pentapetalae</taxon>
        <taxon>Saxifragales</taxon>
        <taxon>Crassulaceae</taxon>
        <taxon>Kalanchoe</taxon>
    </lineage>
</organism>